<dbReference type="EMBL" id="VTEV01000002">
    <property type="protein sequence ID" value="TYS69821.1"/>
    <property type="molecule type" value="Genomic_DNA"/>
</dbReference>
<dbReference type="InterPro" id="IPR052177">
    <property type="entry name" value="Divisome_Glycosyl_Hydrolase"/>
</dbReference>
<evidence type="ECO:0000256" key="2">
    <source>
        <dbReference type="SAM" id="Coils"/>
    </source>
</evidence>
<sequence>MKKSSKKVNLFIISALVLALIITGFPIQQQTSAALAQDLVKAANGETHVIFDYNRLRGADQIIVYTPEFGASTKNNRWGVEVVVEDGMITEVRDGTVVDLSNAPIPENGFVVSAHGTARTWVMANLKEGDTVEILEDVITDPVRTSTFSINKIDPQAPYEFPGGRGADELVVYTSSYGKERTGTNQYGAEFIVRNGIVVEMSGSNSLIPEDGFVVSGHGAAQRWILENTQVGAEVTFDPNTMKITSRIDASAYIRAAELVIEKASAQIEAAETNFLDVPIEEAKSSLNEAAESLRMAEEAFGKEDWQRTIDYSELAAQQANKAGFQTVESKVVDARGVWHRPTESNREDIIETLDKLADSNFNILFLETFFHGYTIYPSEIAEQNPNFVGWNPLEVFIEEGKKRGIEVHAWVHTFFVGHESLNPPGPILTEHPEWAAVDREGRIPSVKEVGYYYLNPALPAVRDHLSSIFNEMISTHDVDGLHLDYIRYPVSLPIENGYSYDEYSRNEFKKVSGVDPLDITPADTELWEAWNVWRQNQISSFVERIHGEVKEVDESLELSTAVFPEVSDAIDQKFQNWVEWVSAGYMDFITPMIYAVDTNYVQRTTNSFLDRFQQPVLSYIGLAPFVGFSDELLVDQVKAMTETDAAGQVQFALHSLRAEHFEALKAGPQRKKAFLPHADPMHAAKLLVKDIKRKIADIYIPRDGVDHPAIRALEQKFRNLERAVGKGEISEVNGKILEAQDFIKDREKHIRPAVSEHLLKDLDQMEQLMDFAEFKQQ</sequence>
<dbReference type="Proteomes" id="UP000322524">
    <property type="component" value="Unassembled WGS sequence"/>
</dbReference>
<dbReference type="InterPro" id="IPR017853">
    <property type="entry name" value="GH"/>
</dbReference>
<dbReference type="SUPFAM" id="SSF51445">
    <property type="entry name" value="(Trans)glycosidases"/>
    <property type="match status" value="1"/>
</dbReference>
<evidence type="ECO:0000313" key="4">
    <source>
        <dbReference type="EMBL" id="TYS69821.1"/>
    </source>
</evidence>
<proteinExistence type="predicted"/>
<accession>A0A5D4T4I6</accession>
<dbReference type="InterPro" id="IPR003790">
    <property type="entry name" value="GHL10"/>
</dbReference>
<reference evidence="4 5" key="1">
    <citation type="submission" date="2019-08" db="EMBL/GenBank/DDBJ databases">
        <title>Bacillus genomes from the desert of Cuatro Cienegas, Coahuila.</title>
        <authorList>
            <person name="Olmedo-Alvarez G."/>
        </authorList>
    </citation>
    <scope>NUCLEOTIDE SEQUENCE [LARGE SCALE GENOMIC DNA]</scope>
    <source>
        <strain evidence="4 5">CH28_1T</strain>
    </source>
</reference>
<protein>
    <submittedName>
        <fullName evidence="4">Family 10 glycosylhydrolase</fullName>
    </submittedName>
</protein>
<dbReference type="PANTHER" id="PTHR43405:SF1">
    <property type="entry name" value="GLYCOSYL HYDROLASE DIGH"/>
    <property type="match status" value="1"/>
</dbReference>
<dbReference type="Pfam" id="PF02638">
    <property type="entry name" value="GHL10"/>
    <property type="match status" value="1"/>
</dbReference>
<feature type="domain" description="Glycosyl hydrolase-like 10" evidence="3">
    <location>
        <begin position="346"/>
        <end position="597"/>
    </location>
</feature>
<dbReference type="GO" id="GO:0016787">
    <property type="term" value="F:hydrolase activity"/>
    <property type="evidence" value="ECO:0007669"/>
    <property type="project" value="UniProtKB-KW"/>
</dbReference>
<evidence type="ECO:0000256" key="1">
    <source>
        <dbReference type="ARBA" id="ARBA00022729"/>
    </source>
</evidence>
<keyword evidence="4" id="KW-0378">Hydrolase</keyword>
<dbReference type="PANTHER" id="PTHR43405">
    <property type="entry name" value="GLYCOSYL HYDROLASE DIGH"/>
    <property type="match status" value="1"/>
</dbReference>
<feature type="coiled-coil region" evidence="2">
    <location>
        <begin position="254"/>
        <end position="300"/>
    </location>
</feature>
<comment type="caution">
    <text evidence="4">The sequence shown here is derived from an EMBL/GenBank/DDBJ whole genome shotgun (WGS) entry which is preliminary data.</text>
</comment>
<gene>
    <name evidence="4" type="ORF">FZC76_06225</name>
</gene>
<dbReference type="STRING" id="79883.GCA_001636495_01026"/>
<dbReference type="RefSeq" id="WP_148987382.1">
    <property type="nucleotide sequence ID" value="NZ_VTEV01000002.1"/>
</dbReference>
<name>A0A5D4T4I6_9BACI</name>
<evidence type="ECO:0000313" key="5">
    <source>
        <dbReference type="Proteomes" id="UP000322524"/>
    </source>
</evidence>
<dbReference type="AlphaFoldDB" id="A0A5D4T4I6"/>
<evidence type="ECO:0000259" key="3">
    <source>
        <dbReference type="Pfam" id="PF02638"/>
    </source>
</evidence>
<keyword evidence="2" id="KW-0175">Coiled coil</keyword>
<organism evidence="4 5">
    <name type="scientific">Sutcliffiella horikoshii</name>
    <dbReference type="NCBI Taxonomy" id="79883"/>
    <lineage>
        <taxon>Bacteria</taxon>
        <taxon>Bacillati</taxon>
        <taxon>Bacillota</taxon>
        <taxon>Bacilli</taxon>
        <taxon>Bacillales</taxon>
        <taxon>Bacillaceae</taxon>
        <taxon>Sutcliffiella</taxon>
    </lineage>
</organism>
<keyword evidence="1" id="KW-0732">Signal</keyword>
<dbReference type="Gene3D" id="3.20.20.80">
    <property type="entry name" value="Glycosidases"/>
    <property type="match status" value="1"/>
</dbReference>
<dbReference type="OrthoDB" id="9760892at2"/>